<keyword evidence="3" id="KW-1185">Reference proteome</keyword>
<name>A0A5R8KK10_9BACT</name>
<gene>
    <name evidence="2" type="ORF">FEM03_00870</name>
</gene>
<evidence type="ECO:0000313" key="2">
    <source>
        <dbReference type="EMBL" id="TLD72658.1"/>
    </source>
</evidence>
<protein>
    <submittedName>
        <fullName evidence="2">Uncharacterized protein</fullName>
    </submittedName>
</protein>
<feature type="compositionally biased region" description="Basic and acidic residues" evidence="1">
    <location>
        <begin position="86"/>
        <end position="111"/>
    </location>
</feature>
<dbReference type="AlphaFoldDB" id="A0A5R8KK10"/>
<organism evidence="2 3">
    <name type="scientific">Phragmitibacter flavus</name>
    <dbReference type="NCBI Taxonomy" id="2576071"/>
    <lineage>
        <taxon>Bacteria</taxon>
        <taxon>Pseudomonadati</taxon>
        <taxon>Verrucomicrobiota</taxon>
        <taxon>Verrucomicrobiia</taxon>
        <taxon>Verrucomicrobiales</taxon>
        <taxon>Verrucomicrobiaceae</taxon>
        <taxon>Phragmitibacter</taxon>
    </lineage>
</organism>
<dbReference type="EMBL" id="VAUV01000001">
    <property type="protein sequence ID" value="TLD72658.1"/>
    <property type="molecule type" value="Genomic_DNA"/>
</dbReference>
<reference evidence="2 3" key="1">
    <citation type="submission" date="2019-05" db="EMBL/GenBank/DDBJ databases">
        <title>Verrucobacter flavum gen. nov., sp. nov. a new member of the family Verrucomicrobiaceae.</title>
        <authorList>
            <person name="Szuroczki S."/>
            <person name="Abbaszade G."/>
            <person name="Szabo A."/>
            <person name="Felfoldi T."/>
            <person name="Schumann P."/>
            <person name="Boka K."/>
            <person name="Keki Z."/>
            <person name="Toumi M."/>
            <person name="Toth E."/>
        </authorList>
    </citation>
    <scope>NUCLEOTIDE SEQUENCE [LARGE SCALE GENOMIC DNA]</scope>
    <source>
        <strain evidence="2 3">MG-N-17</strain>
    </source>
</reference>
<dbReference type="Proteomes" id="UP000306196">
    <property type="component" value="Unassembled WGS sequence"/>
</dbReference>
<comment type="caution">
    <text evidence="2">The sequence shown here is derived from an EMBL/GenBank/DDBJ whole genome shotgun (WGS) entry which is preliminary data.</text>
</comment>
<sequence length="117" mass="13249">MSKELEDVDHRFGIGSVWFQCLIRGDRKHQNGQGDQNEMQAYLHRASVPEDRGENVGIRITDDQTDLKKEHAGAPNGRAATIPGENEPRDHGLDLEQEKSAEKNDHDEDNHSFSFAR</sequence>
<evidence type="ECO:0000256" key="1">
    <source>
        <dbReference type="SAM" id="MobiDB-lite"/>
    </source>
</evidence>
<feature type="compositionally biased region" description="Basic and acidic residues" evidence="1">
    <location>
        <begin position="62"/>
        <end position="72"/>
    </location>
</feature>
<accession>A0A5R8KK10</accession>
<feature type="region of interest" description="Disordered" evidence="1">
    <location>
        <begin position="62"/>
        <end position="117"/>
    </location>
</feature>
<evidence type="ECO:0000313" key="3">
    <source>
        <dbReference type="Proteomes" id="UP000306196"/>
    </source>
</evidence>
<proteinExistence type="predicted"/>